<sequence length="232" mass="25490">MAARNALLARPQWVISNQLTMPLITVADSGKKSVRGLVAVAIPFTIFLDTLFVDKVVTDHTGRSMQRDQYQIFKSIEGALQITGMDGKACLLRTICEIQRNQLAKYTLAGELITLLLTPKSGDEGFTGFFHDYLIAEKVGRSLNQSCADSFPRCPVSLSDFFSSNSTGEVDDTATKGSFVNLNSPHPEMSENLEHSSHSSITNKPSADHEFLIEKDATSVRKKEPFGMENGL</sequence>
<dbReference type="PANTHER" id="PTHR21398">
    <property type="entry name" value="AGAP007094-PA"/>
    <property type="match status" value="1"/>
</dbReference>
<dbReference type="STRING" id="6669.E9HAZ2"/>
<dbReference type="AlphaFoldDB" id="E9HAZ2"/>
<protein>
    <submittedName>
        <fullName evidence="2">Uncharacterized protein</fullName>
    </submittedName>
</protein>
<dbReference type="InParanoid" id="E9HAZ2"/>
<evidence type="ECO:0000256" key="1">
    <source>
        <dbReference type="SAM" id="MobiDB-lite"/>
    </source>
</evidence>
<dbReference type="SMART" id="SM00718">
    <property type="entry name" value="DM4_12"/>
    <property type="match status" value="1"/>
</dbReference>
<feature type="compositionally biased region" description="Basic and acidic residues" evidence="1">
    <location>
        <begin position="188"/>
        <end position="197"/>
    </location>
</feature>
<accession>E9HAZ2</accession>
<dbReference type="PANTHER" id="PTHR21398:SF6">
    <property type="entry name" value="AGAP007094-PA"/>
    <property type="match status" value="1"/>
</dbReference>
<keyword evidence="3" id="KW-1185">Reference proteome</keyword>
<dbReference type="Pfam" id="PF07841">
    <property type="entry name" value="DM4_12"/>
    <property type="match status" value="1"/>
</dbReference>
<evidence type="ECO:0000313" key="3">
    <source>
        <dbReference type="Proteomes" id="UP000000305"/>
    </source>
</evidence>
<dbReference type="InterPro" id="IPR006631">
    <property type="entry name" value="DM4_12"/>
</dbReference>
<evidence type="ECO:0000313" key="2">
    <source>
        <dbReference type="EMBL" id="EFX71135.1"/>
    </source>
</evidence>
<dbReference type="KEGG" id="dpx:DAPPUDRAFT_256188"/>
<name>E9HAZ2_DAPPU</name>
<gene>
    <name evidence="2" type="ORF">DAPPUDRAFT_256188</name>
</gene>
<dbReference type="PhylomeDB" id="E9HAZ2"/>
<dbReference type="Proteomes" id="UP000000305">
    <property type="component" value="Unassembled WGS sequence"/>
</dbReference>
<reference evidence="2 3" key="1">
    <citation type="journal article" date="2011" name="Science">
        <title>The ecoresponsive genome of Daphnia pulex.</title>
        <authorList>
            <person name="Colbourne J.K."/>
            <person name="Pfrender M.E."/>
            <person name="Gilbert D."/>
            <person name="Thomas W.K."/>
            <person name="Tucker A."/>
            <person name="Oakley T.H."/>
            <person name="Tokishita S."/>
            <person name="Aerts A."/>
            <person name="Arnold G.J."/>
            <person name="Basu M.K."/>
            <person name="Bauer D.J."/>
            <person name="Caceres C.E."/>
            <person name="Carmel L."/>
            <person name="Casola C."/>
            <person name="Choi J.H."/>
            <person name="Detter J.C."/>
            <person name="Dong Q."/>
            <person name="Dusheyko S."/>
            <person name="Eads B.D."/>
            <person name="Frohlich T."/>
            <person name="Geiler-Samerotte K.A."/>
            <person name="Gerlach D."/>
            <person name="Hatcher P."/>
            <person name="Jogdeo S."/>
            <person name="Krijgsveld J."/>
            <person name="Kriventseva E.V."/>
            <person name="Kultz D."/>
            <person name="Laforsch C."/>
            <person name="Lindquist E."/>
            <person name="Lopez J."/>
            <person name="Manak J.R."/>
            <person name="Muller J."/>
            <person name="Pangilinan J."/>
            <person name="Patwardhan R.P."/>
            <person name="Pitluck S."/>
            <person name="Pritham E.J."/>
            <person name="Rechtsteiner A."/>
            <person name="Rho M."/>
            <person name="Rogozin I.B."/>
            <person name="Sakarya O."/>
            <person name="Salamov A."/>
            <person name="Schaack S."/>
            <person name="Shapiro H."/>
            <person name="Shiga Y."/>
            <person name="Skalitzky C."/>
            <person name="Smith Z."/>
            <person name="Souvorov A."/>
            <person name="Sung W."/>
            <person name="Tang Z."/>
            <person name="Tsuchiya D."/>
            <person name="Tu H."/>
            <person name="Vos H."/>
            <person name="Wang M."/>
            <person name="Wolf Y.I."/>
            <person name="Yamagata H."/>
            <person name="Yamada T."/>
            <person name="Ye Y."/>
            <person name="Shaw J.R."/>
            <person name="Andrews J."/>
            <person name="Crease T.J."/>
            <person name="Tang H."/>
            <person name="Lucas S.M."/>
            <person name="Robertson H.M."/>
            <person name="Bork P."/>
            <person name="Koonin E.V."/>
            <person name="Zdobnov E.M."/>
            <person name="Grigoriev I.V."/>
            <person name="Lynch M."/>
            <person name="Boore J.L."/>
        </authorList>
    </citation>
    <scope>NUCLEOTIDE SEQUENCE [LARGE SCALE GENOMIC DNA]</scope>
</reference>
<dbReference type="OrthoDB" id="6339724at2759"/>
<organism evidence="2 3">
    <name type="scientific">Daphnia pulex</name>
    <name type="common">Water flea</name>
    <dbReference type="NCBI Taxonomy" id="6669"/>
    <lineage>
        <taxon>Eukaryota</taxon>
        <taxon>Metazoa</taxon>
        <taxon>Ecdysozoa</taxon>
        <taxon>Arthropoda</taxon>
        <taxon>Crustacea</taxon>
        <taxon>Branchiopoda</taxon>
        <taxon>Diplostraca</taxon>
        <taxon>Cladocera</taxon>
        <taxon>Anomopoda</taxon>
        <taxon>Daphniidae</taxon>
        <taxon>Daphnia</taxon>
    </lineage>
</organism>
<dbReference type="EMBL" id="GL732613">
    <property type="protein sequence ID" value="EFX71135.1"/>
    <property type="molecule type" value="Genomic_DNA"/>
</dbReference>
<proteinExistence type="predicted"/>
<dbReference type="HOGENOM" id="CLU_1195920_0_0_1"/>
<feature type="region of interest" description="Disordered" evidence="1">
    <location>
        <begin position="184"/>
        <end position="208"/>
    </location>
</feature>